<protein>
    <submittedName>
        <fullName evidence="3">IS5 family transposase</fullName>
    </submittedName>
</protein>
<evidence type="ECO:0000313" key="4">
    <source>
        <dbReference type="Proteomes" id="UP001600424"/>
    </source>
</evidence>
<dbReference type="Pfam" id="PF13340">
    <property type="entry name" value="DUF4096"/>
    <property type="match status" value="1"/>
</dbReference>
<dbReference type="InterPro" id="IPR025161">
    <property type="entry name" value="IS402-like_dom"/>
</dbReference>
<evidence type="ECO:0000259" key="1">
    <source>
        <dbReference type="Pfam" id="PF01609"/>
    </source>
</evidence>
<gene>
    <name evidence="3" type="ORF">ACFQ63_40945</name>
</gene>
<name>A0ABW6J7S1_STRWE</name>
<dbReference type="RefSeq" id="WP_386251321.1">
    <property type="nucleotide sequence ID" value="NZ_JBHTRV010000089.1"/>
</dbReference>
<dbReference type="PANTHER" id="PTHR30007">
    <property type="entry name" value="PHP DOMAIN PROTEIN"/>
    <property type="match status" value="1"/>
</dbReference>
<evidence type="ECO:0000313" key="3">
    <source>
        <dbReference type="EMBL" id="MFE5986012.1"/>
    </source>
</evidence>
<dbReference type="NCBIfam" id="NF033580">
    <property type="entry name" value="transpos_IS5_3"/>
    <property type="match status" value="1"/>
</dbReference>
<reference evidence="3 4" key="1">
    <citation type="submission" date="2024-09" db="EMBL/GenBank/DDBJ databases">
        <title>The Natural Products Discovery Center: Release of the First 8490 Sequenced Strains for Exploring Actinobacteria Biosynthetic Diversity.</title>
        <authorList>
            <person name="Kalkreuter E."/>
            <person name="Kautsar S.A."/>
            <person name="Yang D."/>
            <person name="Bader C.D."/>
            <person name="Teijaro C.N."/>
            <person name="Fluegel L."/>
            <person name="Davis C.M."/>
            <person name="Simpson J.R."/>
            <person name="Lauterbach L."/>
            <person name="Steele A.D."/>
            <person name="Gui C."/>
            <person name="Meng S."/>
            <person name="Li G."/>
            <person name="Viehrig K."/>
            <person name="Ye F."/>
            <person name="Su P."/>
            <person name="Kiefer A.F."/>
            <person name="Nichols A."/>
            <person name="Cepeda A.J."/>
            <person name="Yan W."/>
            <person name="Fan B."/>
            <person name="Jiang Y."/>
            <person name="Adhikari A."/>
            <person name="Zheng C.-J."/>
            <person name="Schuster L."/>
            <person name="Cowan T.M."/>
            <person name="Smanski M.J."/>
            <person name="Chevrette M.G."/>
            <person name="De Carvalho L.P.S."/>
            <person name="Shen B."/>
        </authorList>
    </citation>
    <scope>NUCLEOTIDE SEQUENCE [LARGE SCALE GENOMIC DNA]</scope>
    <source>
        <strain evidence="3 4">NPDC056472</strain>
    </source>
</reference>
<organism evidence="3 4">
    <name type="scientific">Streptomyces wedmorensis</name>
    <dbReference type="NCBI Taxonomy" id="43759"/>
    <lineage>
        <taxon>Bacteria</taxon>
        <taxon>Bacillati</taxon>
        <taxon>Actinomycetota</taxon>
        <taxon>Actinomycetes</taxon>
        <taxon>Kitasatosporales</taxon>
        <taxon>Streptomycetaceae</taxon>
        <taxon>Streptomyces</taxon>
    </lineage>
</organism>
<feature type="domain" description="Insertion element IS402-like" evidence="2">
    <location>
        <begin position="10"/>
        <end position="86"/>
    </location>
</feature>
<evidence type="ECO:0000259" key="2">
    <source>
        <dbReference type="Pfam" id="PF13340"/>
    </source>
</evidence>
<dbReference type="Pfam" id="PF01609">
    <property type="entry name" value="DDE_Tnp_1"/>
    <property type="match status" value="1"/>
</dbReference>
<dbReference type="Proteomes" id="UP001600424">
    <property type="component" value="Unassembled WGS sequence"/>
</dbReference>
<accession>A0ABW6J7S1</accession>
<comment type="caution">
    <text evidence="3">The sequence shown here is derived from an EMBL/GenBank/DDBJ whole genome shotgun (WGS) entry which is preliminary data.</text>
</comment>
<proteinExistence type="predicted"/>
<keyword evidence="4" id="KW-1185">Reference proteome</keyword>
<sequence>MDRLVERLVPDELWELFRRVVPPTVVHRPQGGGRRRAGDREVLAAIVFVATSGCTWRQLPPVFGACWQTVYKRFARWSRERVWARLYRVILDELGARGQLDWSRCAIDSVSIRALKGHLTGPNPTDRGKKGSKIHLICDRTGLPISLAISGANLHDSQALEPLVRGIPPIRSRRGPRRRRPAKLHGDKGYDYDHLRRWLRERGIVPRIARRGVESSQRLGSHRWVVERTMSWLAGCRRLHRRYERKAEHFLAFAGISAALICLRRLVRADAQNRSAS</sequence>
<dbReference type="EMBL" id="JBHTRV010000089">
    <property type="protein sequence ID" value="MFE5986012.1"/>
    <property type="molecule type" value="Genomic_DNA"/>
</dbReference>
<dbReference type="InterPro" id="IPR002559">
    <property type="entry name" value="Transposase_11"/>
</dbReference>
<feature type="domain" description="Transposase IS4-like" evidence="1">
    <location>
        <begin position="105"/>
        <end position="260"/>
    </location>
</feature>
<dbReference type="PANTHER" id="PTHR30007:SF1">
    <property type="entry name" value="BLR1914 PROTEIN"/>
    <property type="match status" value="1"/>
</dbReference>